<comment type="similarity">
    <text evidence="2">Belongs to the histone deacetylase family. HD type 2 subfamily.</text>
</comment>
<proteinExistence type="inferred from homology"/>
<evidence type="ECO:0000259" key="11">
    <source>
        <dbReference type="Pfam" id="PF00850"/>
    </source>
</evidence>
<dbReference type="PRINTS" id="PR01270">
    <property type="entry name" value="HDASUPER"/>
</dbReference>
<protein>
    <recommendedName>
        <fullName evidence="3">histone deacetylase</fullName>
        <ecNumber evidence="3">3.5.1.98</ecNumber>
    </recommendedName>
</protein>
<feature type="region of interest" description="Disordered" evidence="10">
    <location>
        <begin position="248"/>
        <end position="279"/>
    </location>
</feature>
<keyword evidence="9" id="KW-0539">Nucleus</keyword>
<evidence type="ECO:0000313" key="13">
    <source>
        <dbReference type="EMBL" id="KAL1511528.1"/>
    </source>
</evidence>
<evidence type="ECO:0000256" key="10">
    <source>
        <dbReference type="SAM" id="MobiDB-lite"/>
    </source>
</evidence>
<dbReference type="InterPro" id="IPR023696">
    <property type="entry name" value="Ureohydrolase_dom_sf"/>
</dbReference>
<sequence>MPPTADHTLVLAHQQCTTHVTHKSHPEQPARVKVVMAALRERLLQECTTPQEVGMFSSTGDITSDGHGNVLVADVCNDEDLLHTLHKSEATSRKHLYRVMEIETSPAMLAMLEAQLVRGSSLTSMTSRTESVDYFRLRVLPAVQCVHTRAYLEKLRSTCEELASEPIKRARGHARRPVMLQRNLSGIAGDTYASRNSLSAALCGVITACKAVDAVVAGGVTNAFCAIRPPGHHAGTDGSTFKDMVAPPHKAAEKEAAAPPPAFPAPRPPAPTPPPPLPTAVPASVAASGFSFDPAVLAAHAAGAAFQFPQLCRRPAPPRKAEGQAAAAAAWEPAPAFAAPSPVLPPRPADEKREGAEGEPRVESMASILERVCSTASNPETQATASDSARCDDRCSQGFCLLNNAAIAAKYALLEYPSTVRKVAIVDWDLHHGNGTEEIVRRDGWEQVMYCSLHGAEKHFYPETATELHLGPRIVNVPLKRGTPAREYHELFERHVLSRVLQFNPDLIIISCGFDAHKDDAPDLRGFLTLNVSDYQLLTAGVKRVAAQCCQGRVVSLLEGGYNLKAIAKCSTAHVLELCGHPGDPNPDQDTTHHKSSAHSQASATHCTEAKCKLPRGHAGPHSHVQTSKEPHAQGNSRSPNKESHKRRRAPKDSHGEESDSAH</sequence>
<reference evidence="13 14" key="1">
    <citation type="journal article" date="2024" name="Science">
        <title>Giant polyketide synthase enzymes in the biosynthesis of giant marine polyether toxins.</title>
        <authorList>
            <person name="Fallon T.R."/>
            <person name="Shende V.V."/>
            <person name="Wierzbicki I.H."/>
            <person name="Pendleton A.L."/>
            <person name="Watervoot N.F."/>
            <person name="Auber R.P."/>
            <person name="Gonzalez D.J."/>
            <person name="Wisecaver J.H."/>
            <person name="Moore B.S."/>
        </authorList>
    </citation>
    <scope>NUCLEOTIDE SEQUENCE [LARGE SCALE GENOMIC DNA]</scope>
    <source>
        <strain evidence="13 14">12B1</strain>
    </source>
</reference>
<dbReference type="PANTHER" id="PTHR10625:SF5">
    <property type="entry name" value="HISTONE DEACETYLASE"/>
    <property type="match status" value="1"/>
</dbReference>
<dbReference type="SUPFAM" id="SSF52768">
    <property type="entry name" value="Arginase/deacetylase"/>
    <property type="match status" value="2"/>
</dbReference>
<evidence type="ECO:0000256" key="9">
    <source>
        <dbReference type="ARBA" id="ARBA00023242"/>
    </source>
</evidence>
<evidence type="ECO:0000256" key="5">
    <source>
        <dbReference type="ARBA" id="ARBA00022801"/>
    </source>
</evidence>
<keyword evidence="6" id="KW-0156">Chromatin regulator</keyword>
<dbReference type="GO" id="GO:0040029">
    <property type="term" value="P:epigenetic regulation of gene expression"/>
    <property type="evidence" value="ECO:0007669"/>
    <property type="project" value="TreeGrafter"/>
</dbReference>
<evidence type="ECO:0000256" key="2">
    <source>
        <dbReference type="ARBA" id="ARBA00007738"/>
    </source>
</evidence>
<evidence type="ECO:0000256" key="8">
    <source>
        <dbReference type="ARBA" id="ARBA00023163"/>
    </source>
</evidence>
<keyword evidence="5" id="KW-0378">Hydrolase</keyword>
<feature type="compositionally biased region" description="Basic and acidic residues" evidence="10">
    <location>
        <begin position="651"/>
        <end position="663"/>
    </location>
</feature>
<feature type="domain" description="Histone deacetylase" evidence="11">
    <location>
        <begin position="143"/>
        <end position="236"/>
    </location>
</feature>
<comment type="subcellular location">
    <subcellularLocation>
        <location evidence="1">Nucleus</location>
    </subcellularLocation>
</comment>
<name>A0AB34J1J9_PRYPA</name>
<feature type="region of interest" description="Disordered" evidence="10">
    <location>
        <begin position="337"/>
        <end position="362"/>
    </location>
</feature>
<dbReference type="EMBL" id="JBGBPQ010000014">
    <property type="protein sequence ID" value="KAL1511528.1"/>
    <property type="molecule type" value="Genomic_DNA"/>
</dbReference>
<evidence type="ECO:0000256" key="7">
    <source>
        <dbReference type="ARBA" id="ARBA00023015"/>
    </source>
</evidence>
<feature type="compositionally biased region" description="Pro residues" evidence="10">
    <location>
        <begin position="258"/>
        <end position="279"/>
    </location>
</feature>
<evidence type="ECO:0000256" key="1">
    <source>
        <dbReference type="ARBA" id="ARBA00004123"/>
    </source>
</evidence>
<feature type="compositionally biased region" description="Basic and acidic residues" evidence="10">
    <location>
        <begin position="348"/>
        <end position="362"/>
    </location>
</feature>
<keyword evidence="14" id="KW-1185">Reference proteome</keyword>
<dbReference type="InterPro" id="IPR000286">
    <property type="entry name" value="HDACs"/>
</dbReference>
<accession>A0AB34J1J9</accession>
<dbReference type="AlphaFoldDB" id="A0AB34J1J9"/>
<feature type="domain" description="Histone deacetylase" evidence="11">
    <location>
        <begin position="396"/>
        <end position="577"/>
    </location>
</feature>
<feature type="region of interest" description="Disordered" evidence="10">
    <location>
        <begin position="584"/>
        <end position="663"/>
    </location>
</feature>
<dbReference type="InterPro" id="IPR023801">
    <property type="entry name" value="His_deacetylse_dom"/>
</dbReference>
<dbReference type="Gene3D" id="3.40.800.20">
    <property type="entry name" value="Histone deacetylase domain"/>
    <property type="match status" value="2"/>
</dbReference>
<evidence type="ECO:0000256" key="4">
    <source>
        <dbReference type="ARBA" id="ARBA00022491"/>
    </source>
</evidence>
<organism evidence="13 14">
    <name type="scientific">Prymnesium parvum</name>
    <name type="common">Toxic golden alga</name>
    <dbReference type="NCBI Taxonomy" id="97485"/>
    <lineage>
        <taxon>Eukaryota</taxon>
        <taxon>Haptista</taxon>
        <taxon>Haptophyta</taxon>
        <taxon>Prymnesiophyceae</taxon>
        <taxon>Prymnesiales</taxon>
        <taxon>Prymnesiaceae</taxon>
        <taxon>Prymnesium</taxon>
    </lineage>
</organism>
<evidence type="ECO:0000256" key="6">
    <source>
        <dbReference type="ARBA" id="ARBA00022853"/>
    </source>
</evidence>
<evidence type="ECO:0000313" key="14">
    <source>
        <dbReference type="Proteomes" id="UP001515480"/>
    </source>
</evidence>
<dbReference type="EC" id="3.5.1.98" evidence="3"/>
<dbReference type="PANTHER" id="PTHR10625">
    <property type="entry name" value="HISTONE DEACETYLASE HDAC1-RELATED"/>
    <property type="match status" value="1"/>
</dbReference>
<dbReference type="GO" id="GO:0141221">
    <property type="term" value="F:histone deacetylase activity, hydrolytic mechanism"/>
    <property type="evidence" value="ECO:0007669"/>
    <property type="project" value="UniProtKB-EC"/>
</dbReference>
<dbReference type="InterPro" id="IPR037138">
    <property type="entry name" value="His_deacetylse_dom_sf"/>
</dbReference>
<evidence type="ECO:0000256" key="3">
    <source>
        <dbReference type="ARBA" id="ARBA00012111"/>
    </source>
</evidence>
<comment type="caution">
    <text evidence="13">The sequence shown here is derived from an EMBL/GenBank/DDBJ whole genome shotgun (WGS) entry which is preliminary data.</text>
</comment>
<keyword evidence="8" id="KW-0804">Transcription</keyword>
<evidence type="ECO:0000313" key="12">
    <source>
        <dbReference type="EMBL" id="KAL1511516.1"/>
    </source>
</evidence>
<feature type="compositionally biased region" description="Low complexity" evidence="10">
    <location>
        <begin position="598"/>
        <end position="607"/>
    </location>
</feature>
<gene>
    <name evidence="12" type="ORF">AB1Y20_006312</name>
    <name evidence="13" type="ORF">AB1Y20_006324</name>
</gene>
<dbReference type="Pfam" id="PF00850">
    <property type="entry name" value="Hist_deacetyl"/>
    <property type="match status" value="2"/>
</dbReference>
<dbReference type="EMBL" id="JBGBPQ010000014">
    <property type="protein sequence ID" value="KAL1511516.1"/>
    <property type="molecule type" value="Genomic_DNA"/>
</dbReference>
<keyword evidence="7" id="KW-0805">Transcription regulation</keyword>
<keyword evidence="4" id="KW-0678">Repressor</keyword>
<dbReference type="GO" id="GO:0000118">
    <property type="term" value="C:histone deacetylase complex"/>
    <property type="evidence" value="ECO:0007669"/>
    <property type="project" value="TreeGrafter"/>
</dbReference>
<dbReference type="Proteomes" id="UP001515480">
    <property type="component" value="Unassembled WGS sequence"/>
</dbReference>